<dbReference type="PANTHER" id="PTHR36112:SF1">
    <property type="entry name" value="RIBOSOMAL RNA SMALL SUBUNIT METHYLTRANSFERASE J"/>
    <property type="match status" value="1"/>
</dbReference>
<name>A0AB35C1F0_9GAMM</name>
<dbReference type="SUPFAM" id="SSF53335">
    <property type="entry name" value="S-adenosyl-L-methionine-dependent methyltransferases"/>
    <property type="match status" value="1"/>
</dbReference>
<keyword evidence="1" id="KW-0808">Transferase</keyword>
<dbReference type="EC" id="2.1.1.-" evidence="1"/>
<dbReference type="InterPro" id="IPR029063">
    <property type="entry name" value="SAM-dependent_MTases_sf"/>
</dbReference>
<evidence type="ECO:0000313" key="2">
    <source>
        <dbReference type="Proteomes" id="UP000680020"/>
    </source>
</evidence>
<sequence>MDSLALILPADGQMPELANTYTVQSAPLTYPSFVWDGQSLFWQDEAKQKLTVDFASPKQLWRFSKLNKAQEPILRALKWKNGEGQTVWDLTAGLGRDGGLLAYSGCTVTFFERNPTLQILLSEAIFSLQTEMPEMAARITLNPMSSIDHLKLALKDDAMPLPNSCYMDPMYPHRKKSALVKLDLRMVRDLVGDDPDSAELLSLAIDLLKSGRGMQRVVVKRPAKSEYLGDFKPSYSVEAPNTRLDVYVP</sequence>
<reference evidence="1" key="1">
    <citation type="submission" date="2021-03" db="EMBL/GenBank/DDBJ databases">
        <title>Identification and antibiotic profiling of Wohlfahrtiimonas chitiniclastica, an underestimated human pathogen.</title>
        <authorList>
            <person name="Kopf A."/>
            <person name="Bunk B."/>
            <person name="Coldewey S."/>
            <person name="Gunzer F."/>
            <person name="Riedel T."/>
            <person name="Schroettner P."/>
        </authorList>
    </citation>
    <scope>NUCLEOTIDE SEQUENCE</scope>
    <source>
        <strain evidence="1">DSM 100917</strain>
    </source>
</reference>
<keyword evidence="1" id="KW-0489">Methyltransferase</keyword>
<accession>A0AB35C1F0</accession>
<dbReference type="EMBL" id="JAGIBU010000003">
    <property type="protein sequence ID" value="MBS7824640.1"/>
    <property type="molecule type" value="Genomic_DNA"/>
</dbReference>
<protein>
    <submittedName>
        <fullName evidence="1">Class I SAM-dependent methyltransferase</fullName>
        <ecNumber evidence="1">2.1.1.-</ecNumber>
    </submittedName>
</protein>
<proteinExistence type="predicted"/>
<dbReference type="GO" id="GO:0008990">
    <property type="term" value="F:rRNA (guanine-N2-)-methyltransferase activity"/>
    <property type="evidence" value="ECO:0007669"/>
    <property type="project" value="InterPro"/>
</dbReference>
<dbReference type="AlphaFoldDB" id="A0AB35C1F0"/>
<dbReference type="PANTHER" id="PTHR36112">
    <property type="entry name" value="RIBOSOMAL RNA SMALL SUBUNIT METHYLTRANSFERASE J"/>
    <property type="match status" value="1"/>
</dbReference>
<evidence type="ECO:0000313" key="1">
    <source>
        <dbReference type="EMBL" id="MBS7824640.1"/>
    </source>
</evidence>
<comment type="caution">
    <text evidence="1">The sequence shown here is derived from an EMBL/GenBank/DDBJ whole genome shotgun (WGS) entry which is preliminary data.</text>
</comment>
<dbReference type="Gene3D" id="3.40.50.150">
    <property type="entry name" value="Vaccinia Virus protein VP39"/>
    <property type="match status" value="1"/>
</dbReference>
<gene>
    <name evidence="1" type="ORF">J7561_05405</name>
</gene>
<dbReference type="Proteomes" id="UP000680020">
    <property type="component" value="Unassembled WGS sequence"/>
</dbReference>
<dbReference type="InterPro" id="IPR007536">
    <property type="entry name" value="16SrRNA_methylTrfase_J"/>
</dbReference>
<dbReference type="Pfam" id="PF04445">
    <property type="entry name" value="SAM_MT"/>
    <property type="match status" value="1"/>
</dbReference>
<organism evidence="1 2">
    <name type="scientific">Wohlfahrtiimonas chitiniclastica</name>
    <dbReference type="NCBI Taxonomy" id="400946"/>
    <lineage>
        <taxon>Bacteria</taxon>
        <taxon>Pseudomonadati</taxon>
        <taxon>Pseudomonadota</taxon>
        <taxon>Gammaproteobacteria</taxon>
        <taxon>Cardiobacteriales</taxon>
        <taxon>Ignatzschineriaceae</taxon>
        <taxon>Wohlfahrtiimonas</taxon>
    </lineage>
</organism>